<comment type="caution">
    <text evidence="2">The sequence shown here is derived from an EMBL/GenBank/DDBJ whole genome shotgun (WGS) entry which is preliminary data.</text>
</comment>
<dbReference type="EMBL" id="BAAAQT010000006">
    <property type="protein sequence ID" value="GAA2173904.1"/>
    <property type="molecule type" value="Genomic_DNA"/>
</dbReference>
<evidence type="ECO:0000313" key="3">
    <source>
        <dbReference type="Proteomes" id="UP001501599"/>
    </source>
</evidence>
<keyword evidence="1" id="KW-0472">Membrane</keyword>
<gene>
    <name evidence="2" type="ORF">GCM10009846_17740</name>
</gene>
<keyword evidence="1" id="KW-1133">Transmembrane helix</keyword>
<feature type="transmembrane region" description="Helical" evidence="1">
    <location>
        <begin position="168"/>
        <end position="190"/>
    </location>
</feature>
<dbReference type="Proteomes" id="UP001501599">
    <property type="component" value="Unassembled WGS sequence"/>
</dbReference>
<keyword evidence="1" id="KW-0812">Transmembrane</keyword>
<protein>
    <submittedName>
        <fullName evidence="2">Uncharacterized protein</fullName>
    </submittedName>
</protein>
<evidence type="ECO:0000313" key="2">
    <source>
        <dbReference type="EMBL" id="GAA2173904.1"/>
    </source>
</evidence>
<proteinExistence type="predicted"/>
<name>A0ABN3ARZ7_9MICO</name>
<organism evidence="2 3">
    <name type="scientific">Agrococcus versicolor</name>
    <dbReference type="NCBI Taxonomy" id="501482"/>
    <lineage>
        <taxon>Bacteria</taxon>
        <taxon>Bacillati</taxon>
        <taxon>Actinomycetota</taxon>
        <taxon>Actinomycetes</taxon>
        <taxon>Micrococcales</taxon>
        <taxon>Microbacteriaceae</taxon>
        <taxon>Agrococcus</taxon>
    </lineage>
</organism>
<reference evidence="2 3" key="1">
    <citation type="journal article" date="2019" name="Int. J. Syst. Evol. Microbiol.">
        <title>The Global Catalogue of Microorganisms (GCM) 10K type strain sequencing project: providing services to taxonomists for standard genome sequencing and annotation.</title>
        <authorList>
            <consortium name="The Broad Institute Genomics Platform"/>
            <consortium name="The Broad Institute Genome Sequencing Center for Infectious Disease"/>
            <person name="Wu L."/>
            <person name="Ma J."/>
        </authorList>
    </citation>
    <scope>NUCLEOTIDE SEQUENCE [LARGE SCALE GENOMIC DNA]</scope>
    <source>
        <strain evidence="2 3">JCM 16026</strain>
    </source>
</reference>
<accession>A0ABN3ARZ7</accession>
<keyword evidence="3" id="KW-1185">Reference proteome</keyword>
<sequence>MTGQERDDDAERLFVVLEGLRTAPTPSLRWERRDLLSRGVAVDPAVRRVLAEHYRRIHAPDQAARWGWGTPDWTRASEGRALRLVLLDLLPFAEPRALLWMAREESAPRGLEDLVDLDPLPRDSWVMGVGCITTGICALLLVAGVLGVGGGTLIRIVTGDAADEVLRYLGMGSLAMLVTLVVGLVALAVSDRSARRLERKRVAAVRARVESLLPGLSRKEQAVLLRSWLRSFSDTDEQRPVRLQLVDLARRRRRAAEAGRWGVAVAGLTTEHERQAFAATLRAGDEWLFELERRTSRTPGALGVDECDALLRAGIPPEVLEADEERRRSLDAKSSVSSRS</sequence>
<feature type="transmembrane region" description="Helical" evidence="1">
    <location>
        <begin position="125"/>
        <end position="148"/>
    </location>
</feature>
<dbReference type="RefSeq" id="WP_344342772.1">
    <property type="nucleotide sequence ID" value="NZ_BAAAQT010000006.1"/>
</dbReference>
<evidence type="ECO:0000256" key="1">
    <source>
        <dbReference type="SAM" id="Phobius"/>
    </source>
</evidence>